<dbReference type="Proteomes" id="UP000037923">
    <property type="component" value="Unassembled WGS sequence"/>
</dbReference>
<dbReference type="GeneID" id="26905231"/>
<dbReference type="AlphaFoldDB" id="A0A0N0DV46"/>
<dbReference type="VEuPathDB" id="TriTrypDB:LpyrH10_09_0400"/>
<dbReference type="EMBL" id="LGTL01000009">
    <property type="protein sequence ID" value="KPA79861.1"/>
    <property type="molecule type" value="Genomic_DNA"/>
</dbReference>
<gene>
    <name evidence="2" type="ORF">ABB37_04940</name>
</gene>
<protein>
    <submittedName>
        <fullName evidence="2">Uncharacterized protein</fullName>
    </submittedName>
</protein>
<accession>A0A0N0DV46</accession>
<proteinExistence type="predicted"/>
<dbReference type="RefSeq" id="XP_015658300.1">
    <property type="nucleotide sequence ID" value="XM_015802784.1"/>
</dbReference>
<evidence type="ECO:0000313" key="3">
    <source>
        <dbReference type="Proteomes" id="UP000037923"/>
    </source>
</evidence>
<sequence length="446" mass="48931">MYIPGPGFSPTRRSSSKSAKHQLPGIFPRASSTVDAASAAGPTKPSSPPPTAVASHGPARRWSGAVFPRRLLSVKDVSSPVVAAAVDEDGLSPSLTENSSPAEASRRLSSHAKGSLRLIAGADACGEVSALSPYTSLNLVMFAAYGTLRLLLLPLWRRYRYRKQLARATATVAKFIVAKVHARRRRQERRAANAILRLLRAPRTRLLSVAHELEMRVVCIQRAYRLHRRSVQAVVELNYRKVRRDEEKEYWAKVVAQREAELAEQPPPTGAVAKAIQEVLEAKRAIHTRFDAFKHASTVSPASAPAAPVPSRYELDVYNYYMIGRLPETMLRLEITSAVFAHTRRSAERACLLDDLCVPRHKKRTDARCVADRVSAAAAAAAAAVAAPKSTAMTKKAKCGASLPHFLPKSVYTSILNNTCYTTSLMRNDAMLRAHLKPRNSSLEPY</sequence>
<name>A0A0N0DV46_LEPPY</name>
<dbReference type="EMBL" id="LGTL01000009">
    <property type="protein sequence ID" value="KPA79862.1"/>
    <property type="molecule type" value="Genomic_DNA"/>
</dbReference>
<dbReference type="OMA" id="KAYWATI"/>
<reference evidence="2 3" key="1">
    <citation type="submission" date="2015-07" db="EMBL/GenBank/DDBJ databases">
        <title>High-quality genome of monoxenous trypanosomatid Leptomonas pyrrhocoris.</title>
        <authorList>
            <person name="Flegontov P."/>
            <person name="Butenko A."/>
            <person name="Firsov S."/>
            <person name="Vlcek C."/>
            <person name="Logacheva M.D."/>
            <person name="Field M."/>
            <person name="Filatov D."/>
            <person name="Flegontova O."/>
            <person name="Gerasimov E."/>
            <person name="Jackson A.P."/>
            <person name="Kelly S."/>
            <person name="Opperdoes F."/>
            <person name="O'Reilly A."/>
            <person name="Votypka J."/>
            <person name="Yurchenko V."/>
            <person name="Lukes J."/>
        </authorList>
    </citation>
    <scope>NUCLEOTIDE SEQUENCE [LARGE SCALE GENOMIC DNA]</scope>
    <source>
        <strain evidence="2">H10</strain>
    </source>
</reference>
<evidence type="ECO:0000256" key="1">
    <source>
        <dbReference type="SAM" id="MobiDB-lite"/>
    </source>
</evidence>
<organism evidence="2 3">
    <name type="scientific">Leptomonas pyrrhocoris</name>
    <name type="common">Firebug parasite</name>
    <dbReference type="NCBI Taxonomy" id="157538"/>
    <lineage>
        <taxon>Eukaryota</taxon>
        <taxon>Discoba</taxon>
        <taxon>Euglenozoa</taxon>
        <taxon>Kinetoplastea</taxon>
        <taxon>Metakinetoplastina</taxon>
        <taxon>Trypanosomatida</taxon>
        <taxon>Trypanosomatidae</taxon>
        <taxon>Leishmaniinae</taxon>
        <taxon>Leptomonas</taxon>
    </lineage>
</organism>
<feature type="region of interest" description="Disordered" evidence="1">
    <location>
        <begin position="1"/>
        <end position="59"/>
    </location>
</feature>
<evidence type="ECO:0000313" key="2">
    <source>
        <dbReference type="EMBL" id="KPA79862.1"/>
    </source>
</evidence>
<dbReference type="RefSeq" id="XP_015658301.1">
    <property type="nucleotide sequence ID" value="XM_015802785.1"/>
</dbReference>
<dbReference type="OrthoDB" id="263296at2759"/>
<comment type="caution">
    <text evidence="2">The sequence shown here is derived from an EMBL/GenBank/DDBJ whole genome shotgun (WGS) entry which is preliminary data.</text>
</comment>
<keyword evidence="3" id="KW-1185">Reference proteome</keyword>